<evidence type="ECO:0000313" key="1">
    <source>
        <dbReference type="EMBL" id="KIM50137.1"/>
    </source>
</evidence>
<name>A0A0C2ZAM6_9AGAM</name>
<reference evidence="2" key="2">
    <citation type="submission" date="2015-01" db="EMBL/GenBank/DDBJ databases">
        <title>Evolutionary Origins and Diversification of the Mycorrhizal Mutualists.</title>
        <authorList>
            <consortium name="DOE Joint Genome Institute"/>
            <consortium name="Mycorrhizal Genomics Consortium"/>
            <person name="Kohler A."/>
            <person name="Kuo A."/>
            <person name="Nagy L.G."/>
            <person name="Floudas D."/>
            <person name="Copeland A."/>
            <person name="Barry K.W."/>
            <person name="Cichocki N."/>
            <person name="Veneault-Fourrey C."/>
            <person name="LaButti K."/>
            <person name="Lindquist E.A."/>
            <person name="Lipzen A."/>
            <person name="Lundell T."/>
            <person name="Morin E."/>
            <person name="Murat C."/>
            <person name="Riley R."/>
            <person name="Ohm R."/>
            <person name="Sun H."/>
            <person name="Tunlid A."/>
            <person name="Henrissat B."/>
            <person name="Grigoriev I.V."/>
            <person name="Hibbett D.S."/>
            <person name="Martin F."/>
        </authorList>
    </citation>
    <scope>NUCLEOTIDE SEQUENCE [LARGE SCALE GENOMIC DNA]</scope>
    <source>
        <strain evidence="2">Foug A</strain>
    </source>
</reference>
<keyword evidence="2" id="KW-1185">Reference proteome</keyword>
<accession>A0A0C2ZAM6</accession>
<proteinExistence type="predicted"/>
<organism evidence="1 2">
    <name type="scientific">Scleroderma citrinum Foug A</name>
    <dbReference type="NCBI Taxonomy" id="1036808"/>
    <lineage>
        <taxon>Eukaryota</taxon>
        <taxon>Fungi</taxon>
        <taxon>Dikarya</taxon>
        <taxon>Basidiomycota</taxon>
        <taxon>Agaricomycotina</taxon>
        <taxon>Agaricomycetes</taxon>
        <taxon>Agaricomycetidae</taxon>
        <taxon>Boletales</taxon>
        <taxon>Sclerodermatineae</taxon>
        <taxon>Sclerodermataceae</taxon>
        <taxon>Scleroderma</taxon>
    </lineage>
</organism>
<reference evidence="1 2" key="1">
    <citation type="submission" date="2014-04" db="EMBL/GenBank/DDBJ databases">
        <authorList>
            <consortium name="DOE Joint Genome Institute"/>
            <person name="Kuo A."/>
            <person name="Kohler A."/>
            <person name="Nagy L.G."/>
            <person name="Floudas D."/>
            <person name="Copeland A."/>
            <person name="Barry K.W."/>
            <person name="Cichocki N."/>
            <person name="Veneault-Fourrey C."/>
            <person name="LaButti K."/>
            <person name="Lindquist E.A."/>
            <person name="Lipzen A."/>
            <person name="Lundell T."/>
            <person name="Morin E."/>
            <person name="Murat C."/>
            <person name="Sun H."/>
            <person name="Tunlid A."/>
            <person name="Henrissat B."/>
            <person name="Grigoriev I.V."/>
            <person name="Hibbett D.S."/>
            <person name="Martin F."/>
            <person name="Nordberg H.P."/>
            <person name="Cantor M.N."/>
            <person name="Hua S.X."/>
        </authorList>
    </citation>
    <scope>NUCLEOTIDE SEQUENCE [LARGE SCALE GENOMIC DNA]</scope>
    <source>
        <strain evidence="1 2">Foug A</strain>
    </source>
</reference>
<dbReference type="AlphaFoldDB" id="A0A0C2ZAM6"/>
<dbReference type="Proteomes" id="UP000053989">
    <property type="component" value="Unassembled WGS sequence"/>
</dbReference>
<gene>
    <name evidence="1" type="ORF">SCLCIDRAFT_1225488</name>
</gene>
<dbReference type="EMBL" id="KN822674">
    <property type="protein sequence ID" value="KIM50137.1"/>
    <property type="molecule type" value="Genomic_DNA"/>
</dbReference>
<sequence>MPDGCQNDEKQKSKAMTWAVFSKSGLGDGSPNGCAKAARIAFRSSEGSTYCRGNPWACGSHSPCRLMLGLSD</sequence>
<evidence type="ECO:0000313" key="2">
    <source>
        <dbReference type="Proteomes" id="UP000053989"/>
    </source>
</evidence>
<protein>
    <submittedName>
        <fullName evidence="1">Uncharacterized protein</fullName>
    </submittedName>
</protein>
<dbReference type="HOGENOM" id="CLU_2723694_0_0_1"/>
<dbReference type="InParanoid" id="A0A0C2ZAM6"/>